<sequence length="131" mass="15332">MMRIGFGGARRAHHNATIWTSNPKSDRCFRFPARSRPFSDDFSVLGLSPFASKFDVKQAYKRLALKYHPDVIRGDNLRGKQEMFKDIKSAYESLMNKFEVEESQVDHYDEYDDWEEWMGFEGGTPVVYNSF</sequence>
<dbReference type="EMBL" id="JBBNAF010000002">
    <property type="protein sequence ID" value="KAK9162091.1"/>
    <property type="molecule type" value="Genomic_DNA"/>
</dbReference>
<dbReference type="InterPro" id="IPR036869">
    <property type="entry name" value="J_dom_sf"/>
</dbReference>
<evidence type="ECO:0000313" key="3">
    <source>
        <dbReference type="Proteomes" id="UP001420932"/>
    </source>
</evidence>
<evidence type="ECO:0000259" key="1">
    <source>
        <dbReference type="PROSITE" id="PS50076"/>
    </source>
</evidence>
<dbReference type="Pfam" id="PF00226">
    <property type="entry name" value="DnaJ"/>
    <property type="match status" value="1"/>
</dbReference>
<protein>
    <recommendedName>
        <fullName evidence="1">J domain-containing protein</fullName>
    </recommendedName>
</protein>
<name>A0AAP0L0K0_9MAGN</name>
<accession>A0AAP0L0K0</accession>
<dbReference type="Proteomes" id="UP001420932">
    <property type="component" value="Unassembled WGS sequence"/>
</dbReference>
<dbReference type="PROSITE" id="PS50076">
    <property type="entry name" value="DNAJ_2"/>
    <property type="match status" value="1"/>
</dbReference>
<dbReference type="PRINTS" id="PR00625">
    <property type="entry name" value="JDOMAIN"/>
</dbReference>
<organism evidence="2 3">
    <name type="scientific">Stephania yunnanensis</name>
    <dbReference type="NCBI Taxonomy" id="152371"/>
    <lineage>
        <taxon>Eukaryota</taxon>
        <taxon>Viridiplantae</taxon>
        <taxon>Streptophyta</taxon>
        <taxon>Embryophyta</taxon>
        <taxon>Tracheophyta</taxon>
        <taxon>Spermatophyta</taxon>
        <taxon>Magnoliopsida</taxon>
        <taxon>Ranunculales</taxon>
        <taxon>Menispermaceae</taxon>
        <taxon>Menispermoideae</taxon>
        <taxon>Cissampelideae</taxon>
        <taxon>Stephania</taxon>
    </lineage>
</organism>
<dbReference type="CDD" id="cd06257">
    <property type="entry name" value="DnaJ"/>
    <property type="match status" value="1"/>
</dbReference>
<evidence type="ECO:0000313" key="2">
    <source>
        <dbReference type="EMBL" id="KAK9162091.1"/>
    </source>
</evidence>
<proteinExistence type="predicted"/>
<dbReference type="AlphaFoldDB" id="A0AAP0L0K0"/>
<dbReference type="SMART" id="SM00271">
    <property type="entry name" value="DnaJ"/>
    <property type="match status" value="1"/>
</dbReference>
<reference evidence="2 3" key="1">
    <citation type="submission" date="2024-01" db="EMBL/GenBank/DDBJ databases">
        <title>Genome assemblies of Stephania.</title>
        <authorList>
            <person name="Yang L."/>
        </authorList>
    </citation>
    <scope>NUCLEOTIDE SEQUENCE [LARGE SCALE GENOMIC DNA]</scope>
    <source>
        <strain evidence="2">YNDBR</strain>
        <tissue evidence="2">Leaf</tissue>
    </source>
</reference>
<dbReference type="SUPFAM" id="SSF46565">
    <property type="entry name" value="Chaperone J-domain"/>
    <property type="match status" value="1"/>
</dbReference>
<dbReference type="PANTHER" id="PTHR24074">
    <property type="entry name" value="CO-CHAPERONE PROTEIN DJLA"/>
    <property type="match status" value="1"/>
</dbReference>
<dbReference type="InterPro" id="IPR001623">
    <property type="entry name" value="DnaJ_domain"/>
</dbReference>
<gene>
    <name evidence="2" type="ORF">Syun_002993</name>
</gene>
<keyword evidence="3" id="KW-1185">Reference proteome</keyword>
<dbReference type="Gene3D" id="1.10.287.110">
    <property type="entry name" value="DnaJ domain"/>
    <property type="match status" value="1"/>
</dbReference>
<feature type="domain" description="J" evidence="1">
    <location>
        <begin position="40"/>
        <end position="112"/>
    </location>
</feature>
<comment type="caution">
    <text evidence="2">The sequence shown here is derived from an EMBL/GenBank/DDBJ whole genome shotgun (WGS) entry which is preliminary data.</text>
</comment>
<dbReference type="InterPro" id="IPR050817">
    <property type="entry name" value="DjlA_DnaK_co-chaperone"/>
</dbReference>